<gene>
    <name evidence="1" type="primary">bioA_4</name>
    <name evidence="1" type="ORF">NCTC13635_06249</name>
</gene>
<dbReference type="EMBL" id="LR134162">
    <property type="protein sequence ID" value="VEB06743.1"/>
    <property type="molecule type" value="Genomic_DNA"/>
</dbReference>
<reference evidence="1 2" key="1">
    <citation type="submission" date="2018-12" db="EMBL/GenBank/DDBJ databases">
        <authorList>
            <consortium name="Pathogen Informatics"/>
        </authorList>
    </citation>
    <scope>NUCLEOTIDE SEQUENCE [LARGE SCALE GENOMIC DNA]</scope>
    <source>
        <strain evidence="1 2">NCTC13635</strain>
    </source>
</reference>
<proteinExistence type="predicted"/>
<sequence>MSVCDPQNSMHSLWQGYLPDNLFAPAPQSRFDGEWDEMGYGAVCPPDGRASS</sequence>
<name>A0A447S3U6_KLEPN</name>
<keyword evidence="1" id="KW-0032">Aminotransferase</keyword>
<keyword evidence="1" id="KW-0808">Transferase</keyword>
<protein>
    <submittedName>
        <fullName evidence="1">Adenosylmethionine-8-amino-7-oxononanoate aminotransferase</fullName>
        <ecNumber evidence="1">2.6.1.62</ecNumber>
    </submittedName>
</protein>
<dbReference type="Gene3D" id="3.40.640.10">
    <property type="entry name" value="Type I PLP-dependent aspartate aminotransferase-like (Major domain)"/>
    <property type="match status" value="1"/>
</dbReference>
<dbReference type="Proteomes" id="UP000282433">
    <property type="component" value="Chromosome"/>
</dbReference>
<dbReference type="AlphaFoldDB" id="A0A447S3U6"/>
<dbReference type="EC" id="2.6.1.62" evidence="1"/>
<organism evidence="1 2">
    <name type="scientific">Klebsiella pneumoniae</name>
    <dbReference type="NCBI Taxonomy" id="573"/>
    <lineage>
        <taxon>Bacteria</taxon>
        <taxon>Pseudomonadati</taxon>
        <taxon>Pseudomonadota</taxon>
        <taxon>Gammaproteobacteria</taxon>
        <taxon>Enterobacterales</taxon>
        <taxon>Enterobacteriaceae</taxon>
        <taxon>Klebsiella/Raoultella group</taxon>
        <taxon>Klebsiella</taxon>
        <taxon>Klebsiella pneumoniae complex</taxon>
    </lineage>
</organism>
<evidence type="ECO:0000313" key="1">
    <source>
        <dbReference type="EMBL" id="VEB06743.1"/>
    </source>
</evidence>
<accession>A0A447S3U6</accession>
<dbReference type="GO" id="GO:0004015">
    <property type="term" value="F:adenosylmethionine-8-amino-7-oxononanoate transaminase activity"/>
    <property type="evidence" value="ECO:0007669"/>
    <property type="project" value="UniProtKB-EC"/>
</dbReference>
<dbReference type="InterPro" id="IPR015421">
    <property type="entry name" value="PyrdxlP-dep_Trfase_major"/>
</dbReference>
<evidence type="ECO:0000313" key="2">
    <source>
        <dbReference type="Proteomes" id="UP000282433"/>
    </source>
</evidence>